<sequence length="165" mass="19238">MPPHYLLAWSEATQRYTLTLDGAPHQTFRQDEEDAWLEQATILSRFSFEGRAGHFSAIKETRARGAGYWYAYRRWEQRTRKRYLGNRLSFARLEEAARSLAQQAATPAREPQRLVPLLETKLHPPRLPLQLIRRTRLLETLDTWKQQKLIVLHAPAGFGKTTLIT</sequence>
<accession>A0A455SLB7</accession>
<gene>
    <name evidence="1" type="ORF">KTC_17260</name>
</gene>
<reference evidence="1" key="1">
    <citation type="submission" date="2018-12" db="EMBL/GenBank/DDBJ databases">
        <title>Novel natural products biosynthetic potential of the class Ktedonobacteria.</title>
        <authorList>
            <person name="Zheng Y."/>
            <person name="Saitou A."/>
            <person name="Wang C.M."/>
            <person name="Toyoda A."/>
            <person name="Minakuchi Y."/>
            <person name="Sekiguchi Y."/>
            <person name="Ueda K."/>
            <person name="Takano H."/>
            <person name="Sakai Y."/>
            <person name="Yokota A."/>
            <person name="Yabe S."/>
        </authorList>
    </citation>
    <scope>NUCLEOTIDE SEQUENCE</scope>
    <source>
        <strain evidence="1">COM3</strain>
    </source>
</reference>
<evidence type="ECO:0000313" key="1">
    <source>
        <dbReference type="EMBL" id="BBH86975.1"/>
    </source>
</evidence>
<dbReference type="EMBL" id="AP019376">
    <property type="protein sequence ID" value="BBH86975.1"/>
    <property type="molecule type" value="Genomic_DNA"/>
</dbReference>
<organism evidence="1">
    <name type="scientific">Thermosporothrix sp. COM3</name>
    <dbReference type="NCBI Taxonomy" id="2490863"/>
    <lineage>
        <taxon>Bacteria</taxon>
        <taxon>Bacillati</taxon>
        <taxon>Chloroflexota</taxon>
        <taxon>Ktedonobacteria</taxon>
        <taxon>Ktedonobacterales</taxon>
        <taxon>Thermosporotrichaceae</taxon>
        <taxon>Thermosporothrix</taxon>
    </lineage>
</organism>
<dbReference type="AlphaFoldDB" id="A0A455SLB7"/>
<name>A0A455SLB7_9CHLR</name>
<protein>
    <recommendedName>
        <fullName evidence="2">Orc1-like AAA ATPase domain-containing protein</fullName>
    </recommendedName>
</protein>
<evidence type="ECO:0008006" key="2">
    <source>
        <dbReference type="Google" id="ProtNLM"/>
    </source>
</evidence>
<proteinExistence type="predicted"/>